<protein>
    <recommendedName>
        <fullName evidence="3">Fibronectin type-III domain-containing protein</fullName>
    </recommendedName>
</protein>
<dbReference type="Pfam" id="PF00041">
    <property type="entry name" value="fn3"/>
    <property type="match status" value="3"/>
</dbReference>
<feature type="domain" description="Fibronectin type-III" evidence="3">
    <location>
        <begin position="2527"/>
        <end position="2643"/>
    </location>
</feature>
<dbReference type="VEuPathDB" id="FungiDB:PC110_g13838"/>
<dbReference type="PANTHER" id="PTHR13817">
    <property type="entry name" value="TITIN"/>
    <property type="match status" value="1"/>
</dbReference>
<name>A0A329S2M1_9STRA</name>
<feature type="domain" description="Fibronectin type-III" evidence="3">
    <location>
        <begin position="2646"/>
        <end position="2751"/>
    </location>
</feature>
<feature type="domain" description="Fibronectin type-III" evidence="3">
    <location>
        <begin position="6984"/>
        <end position="7083"/>
    </location>
</feature>
<comment type="caution">
    <text evidence="4">The sequence shown here is derived from an EMBL/GenBank/DDBJ whole genome shotgun (WGS) entry which is preliminary data.</text>
</comment>
<dbReference type="STRING" id="29920.A0A329S2M1"/>
<dbReference type="SMART" id="SM00060">
    <property type="entry name" value="FN3"/>
    <property type="match status" value="15"/>
</dbReference>
<feature type="domain" description="Fibronectin type-III" evidence="3">
    <location>
        <begin position="2417"/>
        <end position="2521"/>
    </location>
</feature>
<dbReference type="Proteomes" id="UP000251314">
    <property type="component" value="Unassembled WGS sequence"/>
</dbReference>
<dbReference type="PANTHER" id="PTHR13817:SF73">
    <property type="entry name" value="FIBRONECTIN TYPE-III DOMAIN-CONTAINING PROTEIN"/>
    <property type="match status" value="1"/>
</dbReference>
<feature type="domain" description="Fibronectin type-III" evidence="3">
    <location>
        <begin position="7085"/>
        <end position="7188"/>
    </location>
</feature>
<feature type="region of interest" description="Disordered" evidence="2">
    <location>
        <begin position="2511"/>
        <end position="2530"/>
    </location>
</feature>
<dbReference type="CDD" id="cd00063">
    <property type="entry name" value="FN3"/>
    <property type="match status" value="8"/>
</dbReference>
<evidence type="ECO:0000313" key="5">
    <source>
        <dbReference type="Proteomes" id="UP000251314"/>
    </source>
</evidence>
<feature type="domain" description="Fibronectin type-III" evidence="3">
    <location>
        <begin position="1916"/>
        <end position="2018"/>
    </location>
</feature>
<dbReference type="InterPro" id="IPR003961">
    <property type="entry name" value="FN3_dom"/>
</dbReference>
<keyword evidence="1" id="KW-0677">Repeat</keyword>
<feature type="compositionally biased region" description="Basic and acidic residues" evidence="2">
    <location>
        <begin position="2519"/>
        <end position="2530"/>
    </location>
</feature>
<evidence type="ECO:0000256" key="1">
    <source>
        <dbReference type="ARBA" id="ARBA00022737"/>
    </source>
</evidence>
<accession>A0A329S2M1</accession>
<gene>
    <name evidence="4" type="ORF">PC110_g13838</name>
</gene>
<dbReference type="OrthoDB" id="114660at2759"/>
<feature type="domain" description="Fibronectin type-III" evidence="3">
    <location>
        <begin position="7194"/>
        <end position="7317"/>
    </location>
</feature>
<evidence type="ECO:0000259" key="3">
    <source>
        <dbReference type="PROSITE" id="PS50853"/>
    </source>
</evidence>
<dbReference type="SUPFAM" id="SSF49265">
    <property type="entry name" value="Fibronectin type III"/>
    <property type="match status" value="9"/>
</dbReference>
<sequence>PVKILVSPASDTSMRVQFYPPLNVKPEGVNGAPVLGYKVEVARRVDDVQTFSVAATGPILSGGYKVTFKNSRGTETTSCIPWNASDVAFEMALEELPNVDSVGVSRSAFGAAKNGFVYTITFDGAYLVSGRQSDLLVGDTTGCQATQPPSRVLSFEGAHVTTGVPGFYPEVWEIVSTESSGTKVLGGTFDLSIGFEGQWTNTNPVVTATVAAGSRTAKTVGSMLGRVNRGDKVRVGGEEFTVHATAPFTDSELPLDSYHVRGVTVATTIQVMDTALGNVQVTKTSNSVTTSSDFSSKIADGEQVQIGSKVFKVTNVAINSLTLDAAWTDDTTLHITAFARKKATLSVNAEAAEMKRALSALPGVGSIDVSRIGPTKSNGHGWYVTFQSLDSVGLRVDKKTGTTDFVDVYGVACATCTVTASVVQDDTQTTTLAEIKGDYAASAVVASQEVGGVVQEVQTISTKATADDISGYFTVSFQSVGGAVINFDDTAADVRTKLQSLATVGRLNVTRSENSDFGATWTITFLSNMGDLPPLVVYDKTLLKGTGVNVAVQEIVKGVDVALETIIEGLDPGQDYYVRAFARNENGYGVSTTDLQQRGRGALPLLTAVATSPDPPGINGMWPLSGSQMELRLSNPVDHGDPVSKYLFEYAVGDTFGKVATKKVFVFNSLENDIAGTFRLRYGDDVTSMLSVHTTASSLQRALNSLPSVRPVSVSRALYVLTGSPSVTFTAANNQLTTPTLTGVQCMMLEKGARIDIGGKRFSVRVQPVEGSSSIDVELGHGVDFTVNKDLLKLDSSGSERGPYGYIWTISFDNDAGDVVHGKYPGLQLLSSLTSVDTSLALPVSSYGVALGQTGIPADHYDFFEINNDEEMCDTYVVGAPSSVQVIRLFAPTTATDGTFKLKLGSETTADCITLGKSGTLSTMKKNLEALDLVSKVTVDEVRAFKVTTTSTVTDYDNTGKLTVASALTSAQVAVLLQNAIIQVSRNPNDFSRHSCEFVVDTAPAAGVTKISVTPRGSCDYFTGETRILKILDFHDYQVRFWGYYPTGEWPTLQFDYSEFGTGTCTPWAPLNLQVYGQVHTVKYEGVCSKGQDGVQTILADASSTIGGTFTLSYMGEVTFPLSFRDTGAGEMRDAIDSITAPGTVNVSVSQYGAYGKAWHVTFAKDQDDDEDAIFIQHSRLTGQNALISVYPTVTVFTDAKQNDISGSFRITISGETTEPIGFSATHMKVTQELQKLSVVDSVVALGDKSAGDTGVYALELTADATATSSRLTNIKLGGTLIDLTRFLAIGETLVLGSPPSSYTIKSMTPFDITLSTAFPASATSKNYDVLAGLITKQTKPLPGYVGISSLMQVIAVPTTSNTFQLPADHGFSVNSVFYVGSTKFNATAVSGSLVTTDVPYVGDTIAAATPKVYVFDNKLQTTEDLRKLVKVGDDLWLPSVSADMNKYTVTAVDKRYLEVRGSFTETITRTQAYHVSNGRKWNLVFRSYDGSLDTIDAIPEHNWRGTDARIGTRSPKAVSANVVNVGNPASTQTILLEVRDVLIATPYTLSFAGETIVDTGTSNPKNIPWMTVNADMKKALESLDSVDGVRVTSVIRGGTVIHTVSFWGTYPMKKLPLLVVTPATANLNAYVQGNNAVAVTKQDNLILESSQAYAFRIFAQNSRGISDSVSVFEAQTSASSVVPSPPTGVALGEFHGPTWLSINYWAPFYSGGARVTMYRIEWDSSPNFNSSSIDYGVANIQEKIEVQQVTTTYRSSVNAGGTFTLSWGGHTTSALPFDCSVADMTDALAGITDTMNVAVDPVKVTRARASWGYAWKITFLHNPGDLALLVADGTQLTGDFPQIRVVEVVQGFQDLAIGDFTHEVQEVFTDGVSPVTGSFTLTFNGKTTTPIDAEASALEMQAALQATTSTYSIKVYRAVRNAAINTAAWTVTFAYLRGEEMVGAGNIFTMTVENSQISGTSAVVQVANKVIGSDPFRFSLTGLRPGVRYYAHVMAYNADGFGSATSPLASAVTCWQPQPPQSVVASVVDGTTLAVSWSAVEEACSVDKYKVEWYRAEGTKEQQTITTSAGKGLPEVQKLVNFADSRTLTGYFKLSFGGEVTENLRWDAEATGLNSVKERLERLSSIGTVDVSREESTRVTGLFVTVTGKTVMRHTLSTTTVVDSKLAKYDVIWIAGNERTITAVPTATTFTIDTDLEVTVPVPVFKSAYGYEWRITFLAGHVGPQELIQVFPSDSWTGNNPGIVVNSVQKGLQPISGTFRVAFASGGLSDSTPPLPHNIPAVDMQTALESLVTIGAVNVTRSANGYGYNWVITFLSEVKNDISLLSVDGTELQGPGARVLSARTFAGTQPTLYCERDGVAGSAAEIGVPGQLRYVIPGLKTGTKYAIRVRAHNNEGYGYAASISSGFQIPRTTPSAPQDVELLILSSKYLKLRWSAPLNDGGTAILGYRIQWDTASTFPNVNTPNYDFQTVLEVNSTGTGPYFYNIFTPIVTTYYVRVLALNDQGDGPYTSPVPKYARPTDRTPGRPEDATATALSSYAILVEWNASSIDKFYYGGDGGLSITQYMIEWDLSPAFDSPASFGLVDGTKRSFIIGGDDAITGVRSDILIAGSSYSIRVTAFNAKGSGAPRPTVPSSVVVTNQPPSAPQNLNLSVVSASSVKAGWTNPLFDGGSSLKSYQVEWDEQEDFSSGQTSSATIPIVREMQSVVLQSQVVNEEQFVDVTVEVVNEQQEVRSTFTGLDEIQVIKTTNDIVKDEVQKVVTSAADGNEIQELHLDDDDIDEIQAIRTTVAEGSEVHDVRIGVERVREVQSITLFFAGGVGNLAWIGGTFYLTFDSSVCTYCLTTKKHSVDTVDLVVSSLQESDNPTAAASVKAELEQLDNIDEVDVSRSSIKSGAGVTGDDLTYVYLITFTGNDVGGDVPLLIVGGTLTFSGNTITPILNEETQGNEPYYDSNANSVFALTYTCESYSDPSADSTFSDECTPSVKLCDACVTDFDGSKFTVSGDVTGTVSKGTNLVAGVCSFEADSRSFSSGITTIIIDTDDPGALCSRFSGASYSLLEAPQIHVSSIPVKTSAAAAIDASDVQSALNVPGLVGAMTVERNFLVDSSFVGAVYSVTFTTRTGKIPLLECDKTGIVPIQPGKDVECSVTRKSIGSMLTGTFKIGLISQDDTDPTDANAVYIPTAYTAALPWDATEDVMEKALEKVDTLAGKLIFGHVKVTRTMYSTTADKWSGGFSWQITFLTRGWDIPTITIDKTGLTTSRSNNPAAQVIVGDSAHPLLNPSVLCRDGNQVGGDMIFTFGSAVAKTCKIGVDTSLDTLDKSVTDTKLQSFFKNSLNVPTTSIKRSAASQARGFTWTITFIDDSTPGDVPDLYLTTLLTSTTGSNNGRTNVVETLKGNELTGAFQLVFNGETTGPIMAGADESAVQAQLNSLRTIKPSSVIVKRTLTSPQVKGYTWLITFRSSVWADPTIDHSAGFDGNWKGAAAAWDDVWESGYSKAWGRQVGHTFLLQCDKSSLVTTTNDKTQTCDAEVVSAGVGPLGGSFSVKLDSSHSPHMAIQSLETSDPIAHNAFATKEESGNSGTSVEEILEKMANVGDVEVSRGVVDRDTGGYEWTVTFLRDASSPSKPCEQLETLSDGTKECNSPGDIPQMATVETDLKGSNNHATVTTAQDGAILRGDFTDFKVQGDAGVDKRYTVTVSCTNTAPSILPCTVTTFTIASGESTIRTSLMAKDRFIVGGMTSCVFTVVDFDAVTPPTKINVKSLDCGALNSGNTVTPLGLSILIPWNGDDSLVKRVLEAASTTTGRKVSVEKTAHGKYGEMSWFVQFISNPSYTPLGAGNLPKITAAFASETVLNSNPISVDEITPGSDGLSGSFFMDFHSSFGPREMAFNEDAVRLERKLNEMDTIGRVSVERFEYPSTATGCTDSLCSGGWEDQPVLNPGTRGGYRWRIRFLCVTGEYEGVTFPPGSGNLGEFTVDYSTSLNGNDRSVVGYPDTAGSDPILGNFMLSTPSAQTPSLLYSSSAEAVKQGIEAMDLFGEVDVTQGFLITQKIPGVTAKISRDSLTATVTGVEDIRQFISPTDIIRFGSTSADNLVGSNGDTPFTASKQTSLVTVGALSPIVVASDPSATMLLYPGMQLRIDGLPYDVQRSGHEIQTITVSIPKTASQSVDYYALTLARAGLIRGISAQAPSDSVLVSRSIPVVTATTTGYVYSIYFFGDAVAGDVAKLQTPSTGFSGVCTGITGATVTVSVVTQGGNLPHQRLSLATDSGQVIDTSGYYKLSLNGKDTDCMLWGATASDLEDALENKLNTGKVIVTRRGGGISQTEIQRLRMTADAEVTSDSTGLFQLQFSYAGETAATNCISYGVSAVSLQKELNGFSNLDLIVDHINVTREGDGSSTWGFGYEYLINFRGPVTGGYSPVIGDVPLLEIVNVGQNLCSSTAVGGHPALIIETVREGSPGYIYDIFFLDYTNTATIPTIWLQHEAQGSACKTGWIQNGGSVRRAYFETIDSGGSSEIQELKILNKNAGGKFVLTFAGQTTSCLAFSASASAVEDALNLLSTIGGGVLVSRDTDVEVVPNGFIHKITFVGDLVTGNVPLLSVQEATTACLSPQPTTKAVITLDKEGGQNSGEFSLTSYYNGEASEVPHVAFSISQQFSVMSEQFEVQQVEISNPTKNIGLGATYKLTLKSQTTAAIPWDASERALEAALTVMGVSAGDITVTRRSDSSNGFIYTIYFSGLSVTGDLDPLVPGSLASFGSGKVVVSTIRDGTNGVSAFTPDTIPLAKADNPDVASPYLASASTLDVFKVNGLLWTIKFKSSLGNIPKLGKQTKALTAGSLTIFDDFIPGSASNSYVIPNLLAGINYYVHVAAMTDIGTGLFSATGSIMPSGTASAVQNIHAGYAVYEREVQEIRLAASHVSEVQEITTEAASIAEVQTLRTYASSSSCPAGSCIKGLFAFRVPTVQTVIISAQAPILSGTFTLLFTREVKDPTNLGSFKTIGAKTGAISWNADASTVKNELVLVVNGALTTNDIVVTRDGDASEEFGYGYVFQITFIGNNVAGETKKIDCADKTFVTTGNVPSSCGVTMDTDIAMGTDTAVQQVIVTAKKPLVAGSYSLRFTYLGARKDSSCIPFDASASIMDITLEAMDNIDKVYVTRQRDSIIAPNGFIYRIFFHGNGVNGDVNKLDFVMCTDFQTQEKNALTTVGVDGQVLISMVDYGGFNPLNTFVSAASATAAQLTTDLAQLPVFGDVLVSQSLVDEQGGYIWTVAFKDSEGNLPQFICAVDSIFESAAGAGCETDTLTDGNVLSGSFLIEASSPIPFNADAGTMKAALEAMAWVGTVQVKQSAASSQRGYTWTITFLDYRGDVPTLLVTSSLVGTGSQISVREVRKGNALGGTFSVSYQNSETAAIDWDELAMAAAKPDGSSMQEKIQALDVVGQVNVERSGPDSEGGYSWLVTFLDNILNSGDLPLLLGNSSALTGEGAVVFTKEITKGSNAVGDLLWLSFDPPATDNGSPITKYQVRWDTSDKFTANPADVFISDADKLYRTQRITTSASSLAWSNNMIRSVDEIQKLKILTTGTFSLSFRGMNTGTFTAVAAGTTAGATTIAGLETALEALTSVGSVDVSSVKTVLEVGAEVLITFTAQPGDLPPLKPSNNVASVEETQAGRTNFRKEVVVFSCTATQDTVRFTYNGEHADVDFNAALDTVETSLLTLFGVEAESISVTSATQLVLCKSATPADIKIVFDRVYGDITLSIDKGVDAGADAVIVFNTDASIDGVYNDDPALTMSGTFQVGYQGLYTRPLNAESSADQLRYALEDLDSIQTVSVTRELSYQPLLGKIDVTEGEIFVTCSTGETCNFYSAAYGLPGYKIRIAEDWYTVRTDLSSPGLHKTRLYLGDLNGREIGYLGSTDTAVTVYEWTKGYEWTVDVLSVSSPLGYIRAKAPRLYPEDGIVQVSGSACDKCYYLPTQTSKKLIVGQQYFIEVYAYNSKGKSSAPVSAIASPRKIPDAPSNVDLVVVSGKEIEVFFSPPVLTESMSPEFNKDISSYIVEWDVDLTFKHGLPVCTGCAKALTGIFLTVTAPLADILPEKSKFTVKELGCVMEVVNVVSATVVQVVGGHSCGNFNTRSYSLTHFIFPPATVSGALIQGSPPFRYLIANLIIGTKYFVRVAAVNSVPVQQIALNGVPPDNRQWSSALSVLTKDRAPDAPLSVALYPYSGTILQLQIQPSTRDGKGTGGLAITAFWIDIDTVSTFDSVTKSNPIEVLNTTFSIPELYSGGPRIYSLTGLTTGTRYFAQVKSKNSIGYSRATLAPAPVAPTRHSDGPINAKVTTLTVSSTPIDSATVTWQKPVFNGGVGLTSYKIEWWRALSRPEVQVVELKWVTSPTSAPFALSFRGGKSEYMDRDVSAENLRSALMNIATVASLTMGHVEVSRSTISSNLGYQWTVTFANDLNAGDQPLLQLEIGTVVGSTDVKGRVFELTSGIAVPVLTTFPGKPEVQVLVTYHATTTVGGYFRLGYKGSAWTNYLPASVSANNLKLALENLPTIGVVNVNLESMAAAGHAFTFGQVWTITFISNVGNLPPLTVEPSKLTPFDAFLGVKDGDNTVDGSGVLCLPGSDISCPGSWPLALGALRQQAGPKKTIVELATSGEAAVDYGFYETLSAATLTYTIPNLTPGQAYFVAVTAKNPLGLGLRSPTSPTTVIPPLQVPGPPISVSVDVNPGVSTQLLATWNAPASDGGSAVRMYRIEYDPSPLFTNRGQQDAWCPVAPTYAVWRVQTVRTSSAVATSTIANGYFQLQLTRFNAVNVSDPIPWNAVATAREEAGSNTVSNSKVFCTISSPTCTSMANFPFGRLQLSGSMQSKLNYLSQITNGVDVQRTTQAASGGYTWSITFLDPGDSFALTAKNVRLTCADPTLCTTATYDVLVTKVQAGVMPPSCIGSRIVPSTGALNKGQLYNVRVSGYNEVGFGKPAVAPNPQKPMVVPGPPTAVTLAVYSVSELVLLFSPPDDNGGDTVTAYEIVYSLDINFVTSSSELVTIITGMSAPYRRVISSLTKGTPYFFRIRARNSQGFGQFQRSVPLKMQPYTTPSAPTQVALGITSLTMLTVRWAPPSDDGGDLISAYVVQWDVAAGFDSLALTMGTTVTVGDPAQRSYTITGLTPGTLYYVRVFASNRGGLGTPQTSTPASLVPAVTFPGKPHTLTIAPTVVPGELRVSWFPPVIPYHGYPCAGTLQAPGNCPGVGGLDMAYGGVNLDRYVIQYSEKSDFSTPTETTTPSSVVTVLLTGLVSGKPYYVQVLAQNSQGRSYFCKRANTQSLLCPDQQVLLDGTVVTGTYVYAAPL</sequence>
<feature type="non-terminal residue" evidence="4">
    <location>
        <position position="1"/>
    </location>
</feature>
<reference evidence="4 5" key="1">
    <citation type="submission" date="2018-01" db="EMBL/GenBank/DDBJ databases">
        <title>Draft genome of the strawberry crown rot pathogen Phytophthora cactorum.</title>
        <authorList>
            <person name="Armitage A.D."/>
            <person name="Lysoe E."/>
            <person name="Nellist C.F."/>
            <person name="Harrison R.J."/>
            <person name="Brurberg M.B."/>
        </authorList>
    </citation>
    <scope>NUCLEOTIDE SEQUENCE [LARGE SCALE GENOMIC DNA]</scope>
    <source>
        <strain evidence="4 5">10300</strain>
    </source>
</reference>
<evidence type="ECO:0000313" key="4">
    <source>
        <dbReference type="EMBL" id="RAW29798.1"/>
    </source>
</evidence>
<evidence type="ECO:0000256" key="2">
    <source>
        <dbReference type="SAM" id="MobiDB-lite"/>
    </source>
</evidence>
<dbReference type="InterPro" id="IPR013783">
    <property type="entry name" value="Ig-like_fold"/>
</dbReference>
<dbReference type="InterPro" id="IPR050964">
    <property type="entry name" value="Striated_Muscle_Regulatory"/>
</dbReference>
<dbReference type="EMBL" id="MJFZ01000406">
    <property type="protein sequence ID" value="RAW29798.1"/>
    <property type="molecule type" value="Genomic_DNA"/>
</dbReference>
<dbReference type="PROSITE" id="PS50853">
    <property type="entry name" value="FN3"/>
    <property type="match status" value="8"/>
</dbReference>
<organism evidence="4 5">
    <name type="scientific">Phytophthora cactorum</name>
    <dbReference type="NCBI Taxonomy" id="29920"/>
    <lineage>
        <taxon>Eukaryota</taxon>
        <taxon>Sar</taxon>
        <taxon>Stramenopiles</taxon>
        <taxon>Oomycota</taxon>
        <taxon>Peronosporomycetes</taxon>
        <taxon>Peronosporales</taxon>
        <taxon>Peronosporaceae</taxon>
        <taxon>Phytophthora</taxon>
    </lineage>
</organism>
<dbReference type="Gene3D" id="2.60.40.10">
    <property type="entry name" value="Immunoglobulins"/>
    <property type="match status" value="11"/>
</dbReference>
<dbReference type="InterPro" id="IPR036116">
    <property type="entry name" value="FN3_sf"/>
</dbReference>
<keyword evidence="5" id="KW-1185">Reference proteome</keyword>
<feature type="domain" description="Fibronectin type-III" evidence="3">
    <location>
        <begin position="6710"/>
        <end position="6820"/>
    </location>
</feature>
<proteinExistence type="predicted"/>